<reference evidence="2 3" key="1">
    <citation type="journal article" date="2015" name="Stand. Genomic Sci.">
        <title>Genomic Encyclopedia of Bacterial and Archaeal Type Strains, Phase III: the genomes of soil and plant-associated and newly described type strains.</title>
        <authorList>
            <person name="Whitman W.B."/>
            <person name="Woyke T."/>
            <person name="Klenk H.P."/>
            <person name="Zhou Y."/>
            <person name="Lilburn T.G."/>
            <person name="Beck B.J."/>
            <person name="De Vos P."/>
            <person name="Vandamme P."/>
            <person name="Eisen J.A."/>
            <person name="Garrity G."/>
            <person name="Hugenholtz P."/>
            <person name="Kyrpides N.C."/>
        </authorList>
    </citation>
    <scope>NUCLEOTIDE SEQUENCE [LARGE SCALE GENOMIC DNA]</scope>
    <source>
        <strain evidence="2 3">S2T63</strain>
    </source>
</reference>
<dbReference type="RefSeq" id="WP_158597329.1">
    <property type="nucleotide sequence ID" value="NZ_RCDB01000003.1"/>
</dbReference>
<dbReference type="Proteomes" id="UP000273158">
    <property type="component" value="Unassembled WGS sequence"/>
</dbReference>
<comment type="caution">
    <text evidence="2">The sequence shown here is derived from an EMBL/GenBank/DDBJ whole genome shotgun (WGS) entry which is preliminary data.</text>
</comment>
<keyword evidence="3" id="KW-1185">Reference proteome</keyword>
<protein>
    <submittedName>
        <fullName evidence="2">Uncharacterized protein</fullName>
    </submittedName>
</protein>
<dbReference type="AlphaFoldDB" id="A0A498BV19"/>
<sequence length="54" mass="5716">MEPNPQDDAVNTSPEEAPTDAVTDEVKRSEVDETGQVGNADDLAEAQTEGPDET</sequence>
<organism evidence="2 3">
    <name type="scientific">Microbacterium telephonicum</name>
    <dbReference type="NCBI Taxonomy" id="1714841"/>
    <lineage>
        <taxon>Bacteria</taxon>
        <taxon>Bacillati</taxon>
        <taxon>Actinomycetota</taxon>
        <taxon>Actinomycetes</taxon>
        <taxon>Micrococcales</taxon>
        <taxon>Microbacteriaceae</taxon>
        <taxon>Microbacterium</taxon>
    </lineage>
</organism>
<proteinExistence type="predicted"/>
<dbReference type="EMBL" id="RCDB01000003">
    <property type="protein sequence ID" value="RLK47663.1"/>
    <property type="molecule type" value="Genomic_DNA"/>
</dbReference>
<accession>A0A498BV19</accession>
<evidence type="ECO:0000313" key="3">
    <source>
        <dbReference type="Proteomes" id="UP000273158"/>
    </source>
</evidence>
<evidence type="ECO:0000313" key="2">
    <source>
        <dbReference type="EMBL" id="RLK47663.1"/>
    </source>
</evidence>
<evidence type="ECO:0000256" key="1">
    <source>
        <dbReference type="SAM" id="MobiDB-lite"/>
    </source>
</evidence>
<feature type="region of interest" description="Disordered" evidence="1">
    <location>
        <begin position="1"/>
        <end position="54"/>
    </location>
</feature>
<name>A0A498BV19_9MICO</name>
<gene>
    <name evidence="2" type="ORF">C7474_2259</name>
</gene>